<protein>
    <recommendedName>
        <fullName evidence="2">DUF985 domain-containing protein</fullName>
    </recommendedName>
</protein>
<proteinExistence type="predicted"/>
<dbReference type="OrthoDB" id="6614653at2759"/>
<dbReference type="InterPro" id="IPR009327">
    <property type="entry name" value="Cupin_DUF985"/>
</dbReference>
<dbReference type="EMBL" id="VIIS01000142">
    <property type="protein sequence ID" value="KAF0312691.1"/>
    <property type="molecule type" value="Genomic_DNA"/>
</dbReference>
<keyword evidence="4" id="KW-1185">Reference proteome</keyword>
<evidence type="ECO:0000313" key="3">
    <source>
        <dbReference type="EMBL" id="KAF0312691.1"/>
    </source>
</evidence>
<name>A0A6A4XDX5_AMPAM</name>
<dbReference type="Pfam" id="PF06172">
    <property type="entry name" value="Cupin_5"/>
    <property type="match status" value="1"/>
</dbReference>
<gene>
    <name evidence="3" type="ORF">FJT64_016587</name>
</gene>
<dbReference type="SMR" id="A0A6A4XDX5"/>
<keyword evidence="1" id="KW-0732">Signal</keyword>
<dbReference type="Gene3D" id="2.60.120.10">
    <property type="entry name" value="Jelly Rolls"/>
    <property type="match status" value="1"/>
</dbReference>
<organism evidence="3 4">
    <name type="scientific">Amphibalanus amphitrite</name>
    <name type="common">Striped barnacle</name>
    <name type="synonym">Balanus amphitrite</name>
    <dbReference type="NCBI Taxonomy" id="1232801"/>
    <lineage>
        <taxon>Eukaryota</taxon>
        <taxon>Metazoa</taxon>
        <taxon>Ecdysozoa</taxon>
        <taxon>Arthropoda</taxon>
        <taxon>Crustacea</taxon>
        <taxon>Multicrustacea</taxon>
        <taxon>Cirripedia</taxon>
        <taxon>Thoracica</taxon>
        <taxon>Thoracicalcarea</taxon>
        <taxon>Balanomorpha</taxon>
        <taxon>Balanoidea</taxon>
        <taxon>Balanidae</taxon>
        <taxon>Amphibalaninae</taxon>
        <taxon>Amphibalanus</taxon>
    </lineage>
</organism>
<dbReference type="SUPFAM" id="SSF51182">
    <property type="entry name" value="RmlC-like cupins"/>
    <property type="match status" value="1"/>
</dbReference>
<feature type="domain" description="DUF985" evidence="2">
    <location>
        <begin position="96"/>
        <end position="182"/>
    </location>
</feature>
<feature type="chain" id="PRO_5025394969" description="DUF985 domain-containing protein" evidence="1">
    <location>
        <begin position="16"/>
        <end position="251"/>
    </location>
</feature>
<comment type="caution">
    <text evidence="3">The sequence shown here is derived from an EMBL/GenBank/DDBJ whole genome shotgun (WGS) entry which is preliminary data.</text>
</comment>
<accession>A0A6A4XDX5</accession>
<dbReference type="InterPro" id="IPR014710">
    <property type="entry name" value="RmlC-like_jellyroll"/>
</dbReference>
<evidence type="ECO:0000259" key="2">
    <source>
        <dbReference type="Pfam" id="PF06172"/>
    </source>
</evidence>
<sequence>MKLLLFVCVCALVAAEPQPGVPSTPQLAGVLTNLYRRFLHTVAPKQLELQDALDIHWREGKMAGPRFVSPVKGTFNGVEEPTFSYVNNMITPGQKGFFGRWTKHETSDLLITYHYGGSVKVHMLTSGGIHKEVILGNPIYHKDHSAKFNVMVPKNTYCIFESLSEEESTFSSFVAVPAWDPTHAHYYTEKEMEVKFPAFTELFHELSKPEVHHEDGYFEEHGHYNEEHAEPEHHGYRRRFRGRQGKGNFFY</sequence>
<feature type="signal peptide" evidence="1">
    <location>
        <begin position="1"/>
        <end position="15"/>
    </location>
</feature>
<dbReference type="InterPro" id="IPR011051">
    <property type="entry name" value="RmlC_Cupin_sf"/>
</dbReference>
<dbReference type="AlphaFoldDB" id="A0A6A4XDX5"/>
<evidence type="ECO:0000313" key="4">
    <source>
        <dbReference type="Proteomes" id="UP000440578"/>
    </source>
</evidence>
<dbReference type="Proteomes" id="UP000440578">
    <property type="component" value="Unassembled WGS sequence"/>
</dbReference>
<reference evidence="3 4" key="1">
    <citation type="submission" date="2019-07" db="EMBL/GenBank/DDBJ databases">
        <title>Draft genome assembly of a fouling barnacle, Amphibalanus amphitrite (Darwin, 1854): The first reference genome for Thecostraca.</title>
        <authorList>
            <person name="Kim W."/>
        </authorList>
    </citation>
    <scope>NUCLEOTIDE SEQUENCE [LARGE SCALE GENOMIC DNA]</scope>
    <source>
        <strain evidence="3">SNU_AA5</strain>
        <tissue evidence="3">Soma without cirri and trophi</tissue>
    </source>
</reference>
<evidence type="ECO:0000256" key="1">
    <source>
        <dbReference type="SAM" id="SignalP"/>
    </source>
</evidence>